<dbReference type="InterPro" id="IPR047057">
    <property type="entry name" value="MerR_fam"/>
</dbReference>
<dbReference type="InterPro" id="IPR000551">
    <property type="entry name" value="MerR-type_HTH_dom"/>
</dbReference>
<dbReference type="PRINTS" id="PR00040">
    <property type="entry name" value="HTHMERR"/>
</dbReference>
<dbReference type="PROSITE" id="PS50937">
    <property type="entry name" value="HTH_MERR_2"/>
    <property type="match status" value="1"/>
</dbReference>
<protein>
    <submittedName>
        <fullName evidence="3">Mercuric resistance operon regulatory protein</fullName>
    </submittedName>
</protein>
<comment type="caution">
    <text evidence="3">The sequence shown here is derived from an EMBL/GenBank/DDBJ whole genome shotgun (WGS) entry which is preliminary data.</text>
</comment>
<dbReference type="Gene3D" id="1.10.1660.10">
    <property type="match status" value="1"/>
</dbReference>
<dbReference type="EMBL" id="MLJW01000123">
    <property type="protein sequence ID" value="OIQ98148.1"/>
    <property type="molecule type" value="Genomic_DNA"/>
</dbReference>
<feature type="domain" description="HTH merR-type" evidence="2">
    <location>
        <begin position="1"/>
        <end position="69"/>
    </location>
</feature>
<gene>
    <name evidence="3" type="primary">merR1_1</name>
    <name evidence="3" type="ORF">GALL_199120</name>
</gene>
<name>A0A1J5S1I3_9ZZZZ</name>
<dbReference type="GO" id="GO:0045893">
    <property type="term" value="P:positive regulation of DNA-templated transcription"/>
    <property type="evidence" value="ECO:0007669"/>
    <property type="project" value="InterPro"/>
</dbReference>
<dbReference type="GO" id="GO:0003700">
    <property type="term" value="F:DNA-binding transcription factor activity"/>
    <property type="evidence" value="ECO:0007669"/>
    <property type="project" value="InterPro"/>
</dbReference>
<dbReference type="PANTHER" id="PTHR30204:SF92">
    <property type="entry name" value="HTH-TYPE TRANSCRIPTIONAL REGULATOR ZNTR"/>
    <property type="match status" value="1"/>
</dbReference>
<dbReference type="Pfam" id="PF13411">
    <property type="entry name" value="MerR_1"/>
    <property type="match status" value="1"/>
</dbReference>
<organism evidence="3">
    <name type="scientific">mine drainage metagenome</name>
    <dbReference type="NCBI Taxonomy" id="410659"/>
    <lineage>
        <taxon>unclassified sequences</taxon>
        <taxon>metagenomes</taxon>
        <taxon>ecological metagenomes</taxon>
    </lineage>
</organism>
<evidence type="ECO:0000256" key="1">
    <source>
        <dbReference type="ARBA" id="ARBA00023125"/>
    </source>
</evidence>
<dbReference type="PANTHER" id="PTHR30204">
    <property type="entry name" value="REDOX-CYCLING DRUG-SENSING TRANSCRIPTIONAL ACTIVATOR SOXR"/>
    <property type="match status" value="1"/>
</dbReference>
<dbReference type="SUPFAM" id="SSF46955">
    <property type="entry name" value="Putative DNA-binding domain"/>
    <property type="match status" value="1"/>
</dbReference>
<sequence>MLIGELAKQTGCDAETIRYYEREGLLRKPSRTASGYRSYTGEHHGQLNFVLHCRTLGMTLAEIRTLQDFQANPGFACNDVNVLLDQHISRVKQQIEALHLLEKQLVALRNRCRDNLTVGECGILKTLASTSAGDRCACDQAA</sequence>
<dbReference type="InterPro" id="IPR011791">
    <property type="entry name" value="CadR-PbrR"/>
</dbReference>
<accession>A0A1J5S1I3</accession>
<keyword evidence="1" id="KW-0238">DNA-binding</keyword>
<dbReference type="GO" id="GO:0003677">
    <property type="term" value="F:DNA binding"/>
    <property type="evidence" value="ECO:0007669"/>
    <property type="project" value="UniProtKB-KW"/>
</dbReference>
<dbReference type="CDD" id="cd04784">
    <property type="entry name" value="HTH_CadR-PbrR"/>
    <property type="match status" value="1"/>
</dbReference>
<evidence type="ECO:0000259" key="2">
    <source>
        <dbReference type="PROSITE" id="PS50937"/>
    </source>
</evidence>
<evidence type="ECO:0000313" key="3">
    <source>
        <dbReference type="EMBL" id="OIQ98148.1"/>
    </source>
</evidence>
<dbReference type="NCBIfam" id="TIGR02047">
    <property type="entry name" value="CadR-PbrR"/>
    <property type="match status" value="1"/>
</dbReference>
<reference evidence="3" key="1">
    <citation type="submission" date="2016-10" db="EMBL/GenBank/DDBJ databases">
        <title>Sequence of Gallionella enrichment culture.</title>
        <authorList>
            <person name="Poehlein A."/>
            <person name="Muehling M."/>
            <person name="Daniel R."/>
        </authorList>
    </citation>
    <scope>NUCLEOTIDE SEQUENCE</scope>
</reference>
<dbReference type="InterPro" id="IPR009061">
    <property type="entry name" value="DNA-bd_dom_put_sf"/>
</dbReference>
<proteinExistence type="predicted"/>
<dbReference type="AlphaFoldDB" id="A0A1J5S1I3"/>
<dbReference type="SMART" id="SM00422">
    <property type="entry name" value="HTH_MERR"/>
    <property type="match status" value="1"/>
</dbReference>
<dbReference type="GO" id="GO:0046872">
    <property type="term" value="F:metal ion binding"/>
    <property type="evidence" value="ECO:0007669"/>
    <property type="project" value="InterPro"/>
</dbReference>